<evidence type="ECO:0000256" key="6">
    <source>
        <dbReference type="ARBA" id="ARBA00023002"/>
    </source>
</evidence>
<keyword evidence="3" id="KW-0285">Flavoprotein</keyword>
<dbReference type="NCBIfam" id="TIGR01036">
    <property type="entry name" value="pyrD_sub2"/>
    <property type="match status" value="1"/>
</dbReference>
<evidence type="ECO:0000256" key="8">
    <source>
        <dbReference type="NCBIfam" id="TIGR01036"/>
    </source>
</evidence>
<gene>
    <name evidence="10" type="ORF">KC678_03305</name>
</gene>
<evidence type="ECO:0000256" key="3">
    <source>
        <dbReference type="ARBA" id="ARBA00022630"/>
    </source>
</evidence>
<proteinExistence type="predicted"/>
<sequence>MILHNQIGFLYQTALKPILFQLDPEKVHNLFTNIGRLLGTNSLTRSSTKFLFNYKNKKLEQNILGISFSNPVGLSAGFDKDANLINILDTVGFGFMQVGSITNLAYEGNPAPRLYRLKKSMGLVVYYGLKNIGVDKIIQKLKKKKKKDFPLSISIAKTNCKNTSTTEGGIEDYYQCVKKVVEENIGDFYTINISCPNTFGGEPFTTPEKLEALLQKLTSLNVTKPIFVKMPLELAWNDFDSLLQIVVKYKLAGVIIANLVKDRNNTLIVDKIPQNIKGGISGKPTFELSNTKIAKTYVKYGKKLVIIGVGGIFSAEDAYKKIKLGASLVQLITGMIFEGPQLIGQINKGLVELIKKDGFSNISEAIGIDARNYISK</sequence>
<dbReference type="GO" id="GO:0006207">
    <property type="term" value="P:'de novo' pyrimidine nucleobase biosynthetic process"/>
    <property type="evidence" value="ECO:0007669"/>
    <property type="project" value="UniProtKB-UniRule"/>
</dbReference>
<dbReference type="AlphaFoldDB" id="A0A955RG72"/>
<name>A0A955RG72_9BACT</name>
<dbReference type="InterPro" id="IPR013785">
    <property type="entry name" value="Aldolase_TIM"/>
</dbReference>
<keyword evidence="5" id="KW-0665">Pyrimidine biosynthesis</keyword>
<evidence type="ECO:0000259" key="9">
    <source>
        <dbReference type="Pfam" id="PF01180"/>
    </source>
</evidence>
<comment type="caution">
    <text evidence="10">The sequence shown here is derived from an EMBL/GenBank/DDBJ whole genome shotgun (WGS) entry which is preliminary data.</text>
</comment>
<evidence type="ECO:0000256" key="2">
    <source>
        <dbReference type="ARBA" id="ARBA00004725"/>
    </source>
</evidence>
<evidence type="ECO:0000313" key="11">
    <source>
        <dbReference type="Proteomes" id="UP000775877"/>
    </source>
</evidence>
<dbReference type="InterPro" id="IPR050074">
    <property type="entry name" value="DHO_dehydrogenase"/>
</dbReference>
<dbReference type="Pfam" id="PF01180">
    <property type="entry name" value="DHO_dh"/>
    <property type="match status" value="1"/>
</dbReference>
<dbReference type="NCBIfam" id="NF003652">
    <property type="entry name" value="PRK05286.2-5"/>
    <property type="match status" value="1"/>
</dbReference>
<keyword evidence="7" id="KW-0472">Membrane</keyword>
<dbReference type="EC" id="1.3.5.2" evidence="8"/>
<feature type="domain" description="Dihydroorotate dehydrogenase catalytic" evidence="9">
    <location>
        <begin position="59"/>
        <end position="353"/>
    </location>
</feature>
<dbReference type="GO" id="GO:0005886">
    <property type="term" value="C:plasma membrane"/>
    <property type="evidence" value="ECO:0007669"/>
    <property type="project" value="TreeGrafter"/>
</dbReference>
<dbReference type="PANTHER" id="PTHR48109">
    <property type="entry name" value="DIHYDROOROTATE DEHYDROGENASE (QUINONE), MITOCHONDRIAL-RELATED"/>
    <property type="match status" value="1"/>
</dbReference>
<dbReference type="GO" id="GO:0009220">
    <property type="term" value="P:pyrimidine ribonucleotide biosynthetic process"/>
    <property type="evidence" value="ECO:0007669"/>
    <property type="project" value="UniProtKB-UniRule"/>
</dbReference>
<evidence type="ECO:0000313" key="10">
    <source>
        <dbReference type="EMBL" id="MCA9381266.1"/>
    </source>
</evidence>
<evidence type="ECO:0000256" key="1">
    <source>
        <dbReference type="ARBA" id="ARBA00001917"/>
    </source>
</evidence>
<evidence type="ECO:0000256" key="5">
    <source>
        <dbReference type="ARBA" id="ARBA00022975"/>
    </source>
</evidence>
<dbReference type="SUPFAM" id="SSF51395">
    <property type="entry name" value="FMN-linked oxidoreductases"/>
    <property type="match status" value="1"/>
</dbReference>
<evidence type="ECO:0000256" key="7">
    <source>
        <dbReference type="ARBA" id="ARBA00023136"/>
    </source>
</evidence>
<dbReference type="Proteomes" id="UP000775877">
    <property type="component" value="Unassembled WGS sequence"/>
</dbReference>
<dbReference type="InterPro" id="IPR005719">
    <property type="entry name" value="Dihydroorotate_DH_2"/>
</dbReference>
<reference evidence="10" key="2">
    <citation type="journal article" date="2021" name="Microbiome">
        <title>Successional dynamics and alternative stable states in a saline activated sludge microbial community over 9 years.</title>
        <authorList>
            <person name="Wang Y."/>
            <person name="Ye J."/>
            <person name="Ju F."/>
            <person name="Liu L."/>
            <person name="Boyd J.A."/>
            <person name="Deng Y."/>
            <person name="Parks D.H."/>
            <person name="Jiang X."/>
            <person name="Yin X."/>
            <person name="Woodcroft B.J."/>
            <person name="Tyson G.W."/>
            <person name="Hugenholtz P."/>
            <person name="Polz M.F."/>
            <person name="Zhang T."/>
        </authorList>
    </citation>
    <scope>NUCLEOTIDE SEQUENCE</scope>
    <source>
        <strain evidence="10">HKST-UBA13</strain>
    </source>
</reference>
<dbReference type="GO" id="GO:0005737">
    <property type="term" value="C:cytoplasm"/>
    <property type="evidence" value="ECO:0007669"/>
    <property type="project" value="InterPro"/>
</dbReference>
<dbReference type="PANTHER" id="PTHR48109:SF4">
    <property type="entry name" value="DIHYDROOROTATE DEHYDROGENASE (QUINONE), MITOCHONDRIAL"/>
    <property type="match status" value="1"/>
</dbReference>
<dbReference type="Gene3D" id="3.20.20.70">
    <property type="entry name" value="Aldolase class I"/>
    <property type="match status" value="1"/>
</dbReference>
<dbReference type="GO" id="GO:0106430">
    <property type="term" value="F:dihydroorotate dehydrogenase (quinone) activity"/>
    <property type="evidence" value="ECO:0007669"/>
    <property type="project" value="UniProtKB-EC"/>
</dbReference>
<protein>
    <recommendedName>
        <fullName evidence="8">Dihydroorotate dehydrogenase (quinone)</fullName>
        <ecNumber evidence="8">1.3.5.2</ecNumber>
    </recommendedName>
</protein>
<keyword evidence="4" id="KW-0288">FMN</keyword>
<comment type="cofactor">
    <cofactor evidence="1">
        <name>FMN</name>
        <dbReference type="ChEBI" id="CHEBI:58210"/>
    </cofactor>
</comment>
<accession>A0A955RG72</accession>
<evidence type="ECO:0000256" key="4">
    <source>
        <dbReference type="ARBA" id="ARBA00022643"/>
    </source>
</evidence>
<organism evidence="10 11">
    <name type="scientific">Candidatus Dojkabacteria bacterium</name>
    <dbReference type="NCBI Taxonomy" id="2099670"/>
    <lineage>
        <taxon>Bacteria</taxon>
        <taxon>Candidatus Dojkabacteria</taxon>
    </lineage>
</organism>
<comment type="pathway">
    <text evidence="2">Pyrimidine metabolism; UMP biosynthesis via de novo pathway.</text>
</comment>
<reference evidence="10" key="1">
    <citation type="submission" date="2020-04" db="EMBL/GenBank/DDBJ databases">
        <authorList>
            <person name="Zhang T."/>
        </authorList>
    </citation>
    <scope>NUCLEOTIDE SEQUENCE</scope>
    <source>
        <strain evidence="10">HKST-UBA13</strain>
    </source>
</reference>
<dbReference type="CDD" id="cd04738">
    <property type="entry name" value="DHOD_2_like"/>
    <property type="match status" value="1"/>
</dbReference>
<dbReference type="InterPro" id="IPR005720">
    <property type="entry name" value="Dihydroorotate_DH_cat"/>
</dbReference>
<dbReference type="EMBL" id="JAGQLJ010000068">
    <property type="protein sequence ID" value="MCA9381266.1"/>
    <property type="molecule type" value="Genomic_DNA"/>
</dbReference>
<keyword evidence="6 10" id="KW-0560">Oxidoreductase</keyword>